<protein>
    <recommendedName>
        <fullName evidence="1">Cupin type-2 domain-containing protein</fullName>
    </recommendedName>
</protein>
<dbReference type="PANTHER" id="PTHR36114:SF1">
    <property type="entry name" value="16.7 KDA PROTEIN IN WHIE LOCUS"/>
    <property type="match status" value="1"/>
</dbReference>
<dbReference type="CDD" id="cd02214">
    <property type="entry name" value="cupin_MJ1618"/>
    <property type="match status" value="1"/>
</dbReference>
<sequence>MPTKIIHACKLEEYWFHEGCHILEIANHPDDPDVSIARARVMPGQQTAWHWLDGVTERYLIVEGSGMVEVGEDLPAQVGSGDAVIIPAGTRQRIRNIGSSDLVFYAICSPRFTPDCYQRLFLEPGA</sequence>
<evidence type="ECO:0000313" key="2">
    <source>
        <dbReference type="EMBL" id="VAW81390.1"/>
    </source>
</evidence>
<dbReference type="Pfam" id="PF07883">
    <property type="entry name" value="Cupin_2"/>
    <property type="match status" value="1"/>
</dbReference>
<dbReference type="PANTHER" id="PTHR36114">
    <property type="entry name" value="16.7 KDA PROTEIN IN WHIE LOCUS"/>
    <property type="match status" value="1"/>
</dbReference>
<dbReference type="Gene3D" id="2.60.120.10">
    <property type="entry name" value="Jelly Rolls"/>
    <property type="match status" value="1"/>
</dbReference>
<dbReference type="EMBL" id="UOFK01000259">
    <property type="protein sequence ID" value="VAW81390.1"/>
    <property type="molecule type" value="Genomic_DNA"/>
</dbReference>
<dbReference type="SUPFAM" id="SSF51182">
    <property type="entry name" value="RmlC-like cupins"/>
    <property type="match status" value="1"/>
</dbReference>
<gene>
    <name evidence="2" type="ORF">MNBD_GAMMA13-1213</name>
</gene>
<dbReference type="InterPro" id="IPR013096">
    <property type="entry name" value="Cupin_2"/>
</dbReference>
<feature type="domain" description="Cupin type-2" evidence="1">
    <location>
        <begin position="39"/>
        <end position="107"/>
    </location>
</feature>
<accession>A0A3B0YXJ0</accession>
<dbReference type="InterPro" id="IPR014710">
    <property type="entry name" value="RmlC-like_jellyroll"/>
</dbReference>
<evidence type="ECO:0000259" key="1">
    <source>
        <dbReference type="Pfam" id="PF07883"/>
    </source>
</evidence>
<proteinExistence type="predicted"/>
<dbReference type="AlphaFoldDB" id="A0A3B0YXJ0"/>
<organism evidence="2">
    <name type="scientific">hydrothermal vent metagenome</name>
    <dbReference type="NCBI Taxonomy" id="652676"/>
    <lineage>
        <taxon>unclassified sequences</taxon>
        <taxon>metagenomes</taxon>
        <taxon>ecological metagenomes</taxon>
    </lineage>
</organism>
<name>A0A3B0YXJ0_9ZZZZ</name>
<dbReference type="InterPro" id="IPR052044">
    <property type="entry name" value="PKS_Associated_Protein"/>
</dbReference>
<dbReference type="InterPro" id="IPR011051">
    <property type="entry name" value="RmlC_Cupin_sf"/>
</dbReference>
<reference evidence="2" key="1">
    <citation type="submission" date="2018-06" db="EMBL/GenBank/DDBJ databases">
        <authorList>
            <person name="Zhirakovskaya E."/>
        </authorList>
    </citation>
    <scope>NUCLEOTIDE SEQUENCE</scope>
</reference>